<sequence>AELPLEQVACSFQAKKYLRHKSAGTQEAPNEHSIEIRAPRGRGCVEIAINVPLALPIRFLIASHAAAGSIRVFVVWADLGCAGIRCQ</sequence>
<dbReference type="KEGG" id="hir:HETIRDRAFT_390389"/>
<dbReference type="GeneID" id="20672451"/>
<proteinExistence type="predicted"/>
<dbReference type="Proteomes" id="UP000030671">
    <property type="component" value="Unassembled WGS sequence"/>
</dbReference>
<organism evidence="1 2">
    <name type="scientific">Heterobasidion irregulare (strain TC 32-1)</name>
    <dbReference type="NCBI Taxonomy" id="747525"/>
    <lineage>
        <taxon>Eukaryota</taxon>
        <taxon>Fungi</taxon>
        <taxon>Dikarya</taxon>
        <taxon>Basidiomycota</taxon>
        <taxon>Agaricomycotina</taxon>
        <taxon>Agaricomycetes</taxon>
        <taxon>Russulales</taxon>
        <taxon>Bondarzewiaceae</taxon>
        <taxon>Heterobasidion</taxon>
        <taxon>Heterobasidion annosum species complex</taxon>
    </lineage>
</organism>
<reference evidence="1 2" key="1">
    <citation type="journal article" date="2012" name="New Phytol.">
        <title>Insight into trade-off between wood decay and parasitism from the genome of a fungal forest pathogen.</title>
        <authorList>
            <person name="Olson A."/>
            <person name="Aerts A."/>
            <person name="Asiegbu F."/>
            <person name="Belbahri L."/>
            <person name="Bouzid O."/>
            <person name="Broberg A."/>
            <person name="Canback B."/>
            <person name="Coutinho P.M."/>
            <person name="Cullen D."/>
            <person name="Dalman K."/>
            <person name="Deflorio G."/>
            <person name="van Diepen L.T."/>
            <person name="Dunand C."/>
            <person name="Duplessis S."/>
            <person name="Durling M."/>
            <person name="Gonthier P."/>
            <person name="Grimwood J."/>
            <person name="Fossdal C.G."/>
            <person name="Hansson D."/>
            <person name="Henrissat B."/>
            <person name="Hietala A."/>
            <person name="Himmelstrand K."/>
            <person name="Hoffmeister D."/>
            <person name="Hogberg N."/>
            <person name="James T.Y."/>
            <person name="Karlsson M."/>
            <person name="Kohler A."/>
            <person name="Kues U."/>
            <person name="Lee Y.H."/>
            <person name="Lin Y.C."/>
            <person name="Lind M."/>
            <person name="Lindquist E."/>
            <person name="Lombard V."/>
            <person name="Lucas S."/>
            <person name="Lunden K."/>
            <person name="Morin E."/>
            <person name="Murat C."/>
            <person name="Park J."/>
            <person name="Raffaello T."/>
            <person name="Rouze P."/>
            <person name="Salamov A."/>
            <person name="Schmutz J."/>
            <person name="Solheim H."/>
            <person name="Stahlberg J."/>
            <person name="Velez H."/>
            <person name="de Vries R.P."/>
            <person name="Wiebenga A."/>
            <person name="Woodward S."/>
            <person name="Yakovlev I."/>
            <person name="Garbelotto M."/>
            <person name="Martin F."/>
            <person name="Grigoriev I.V."/>
            <person name="Stenlid J."/>
        </authorList>
    </citation>
    <scope>NUCLEOTIDE SEQUENCE [LARGE SCALE GENOMIC DNA]</scope>
    <source>
        <strain evidence="1 2">TC 32-1</strain>
    </source>
</reference>
<protein>
    <submittedName>
        <fullName evidence="1">Uncharacterized protein</fullName>
    </submittedName>
</protein>
<accession>W4JQW1</accession>
<keyword evidence="2" id="KW-1185">Reference proteome</keyword>
<dbReference type="RefSeq" id="XP_009552187.1">
    <property type="nucleotide sequence ID" value="XM_009553892.1"/>
</dbReference>
<evidence type="ECO:0000313" key="1">
    <source>
        <dbReference type="EMBL" id="ETW75952.1"/>
    </source>
</evidence>
<gene>
    <name evidence="1" type="ORF">HETIRDRAFT_390389</name>
</gene>
<dbReference type="AlphaFoldDB" id="W4JQW1"/>
<dbReference type="HOGENOM" id="CLU_2489361_0_0_1"/>
<dbReference type="EMBL" id="KI925465">
    <property type="protein sequence ID" value="ETW75952.1"/>
    <property type="molecule type" value="Genomic_DNA"/>
</dbReference>
<name>W4JQW1_HETIT</name>
<feature type="non-terminal residue" evidence="1">
    <location>
        <position position="1"/>
    </location>
</feature>
<dbReference type="InParanoid" id="W4JQW1"/>
<evidence type="ECO:0000313" key="2">
    <source>
        <dbReference type="Proteomes" id="UP000030671"/>
    </source>
</evidence>